<dbReference type="RefSeq" id="WP_244919587.1">
    <property type="nucleotide sequence ID" value="NZ_BDUD01000007.1"/>
</dbReference>
<dbReference type="AlphaFoldDB" id="A0A2R5FXZ5"/>
<dbReference type="Pfam" id="PF21983">
    <property type="entry name" value="NikA-like"/>
    <property type="match status" value="1"/>
</dbReference>
<keyword evidence="3" id="KW-1185">Reference proteome</keyword>
<evidence type="ECO:0000313" key="3">
    <source>
        <dbReference type="Proteomes" id="UP000245124"/>
    </source>
</evidence>
<sequence length="134" mass="15258">MRPKLSKNLLRTKTLEARVNAIEHEMIKLKAQDAGLSIAELTRRSVLLKPLPKRLSKITLATYRELVRIGSNINQLTRATNTAIKMGLRPPADPEQLKQLQELLQQIGRELSQIETEVTDDDDIDDDSDSEDWE</sequence>
<protein>
    <submittedName>
        <fullName evidence="2">Uncharacterized protein</fullName>
    </submittedName>
</protein>
<accession>A0A2R5FXZ5</accession>
<feature type="region of interest" description="Disordered" evidence="1">
    <location>
        <begin position="112"/>
        <end position="134"/>
    </location>
</feature>
<evidence type="ECO:0000313" key="2">
    <source>
        <dbReference type="EMBL" id="GBG23632.1"/>
    </source>
</evidence>
<dbReference type="Proteomes" id="UP000245124">
    <property type="component" value="Unassembled WGS sequence"/>
</dbReference>
<reference evidence="2 3" key="1">
    <citation type="submission" date="2017-06" db="EMBL/GenBank/DDBJ databases">
        <title>Genome sequencing of cyanobaciteial culture collection at National Institute for Environmental Studies (NIES).</title>
        <authorList>
            <person name="Hirose Y."/>
            <person name="Shimura Y."/>
            <person name="Fujisawa T."/>
            <person name="Nakamura Y."/>
            <person name="Kawachi M."/>
        </authorList>
    </citation>
    <scope>NUCLEOTIDE SEQUENCE [LARGE SCALE GENOMIC DNA]</scope>
    <source>
        <strain evidence="2 3">NIES-4072</strain>
    </source>
</reference>
<gene>
    <name evidence="2" type="ORF">NIES4072_73440</name>
</gene>
<dbReference type="EMBL" id="BDUD01000007">
    <property type="protein sequence ID" value="GBG23632.1"/>
    <property type="molecule type" value="Genomic_DNA"/>
</dbReference>
<evidence type="ECO:0000256" key="1">
    <source>
        <dbReference type="SAM" id="MobiDB-lite"/>
    </source>
</evidence>
<dbReference type="InterPro" id="IPR053842">
    <property type="entry name" value="NikA-like"/>
</dbReference>
<feature type="compositionally biased region" description="Acidic residues" evidence="1">
    <location>
        <begin position="117"/>
        <end position="134"/>
    </location>
</feature>
<comment type="caution">
    <text evidence="2">The sequence shown here is derived from an EMBL/GenBank/DDBJ whole genome shotgun (WGS) entry which is preliminary data.</text>
</comment>
<name>A0A2R5FXZ5_NOSCO</name>
<organism evidence="2 3">
    <name type="scientific">Nostoc commune NIES-4072</name>
    <dbReference type="NCBI Taxonomy" id="2005467"/>
    <lineage>
        <taxon>Bacteria</taxon>
        <taxon>Bacillati</taxon>
        <taxon>Cyanobacteriota</taxon>
        <taxon>Cyanophyceae</taxon>
        <taxon>Nostocales</taxon>
        <taxon>Nostocaceae</taxon>
        <taxon>Nostoc</taxon>
    </lineage>
</organism>
<proteinExistence type="predicted"/>